<sequence>MSRGQARQTLSSRAISSTRWTTTEETPEREALHLGRHTQGHCKELGLVTATGILETRNPAACSSVGSLSYRPMVYILNKVYICTHRVVSYIFI</sequence>
<keyword evidence="3" id="KW-1185">Reference proteome</keyword>
<accession>A0A8X6MAV8</accession>
<evidence type="ECO:0000313" key="3">
    <source>
        <dbReference type="Proteomes" id="UP000886998"/>
    </source>
</evidence>
<reference evidence="2" key="1">
    <citation type="submission" date="2020-08" db="EMBL/GenBank/DDBJ databases">
        <title>Multicomponent nature underlies the extraordinary mechanical properties of spider dragline silk.</title>
        <authorList>
            <person name="Kono N."/>
            <person name="Nakamura H."/>
            <person name="Mori M."/>
            <person name="Yoshida Y."/>
            <person name="Ohtoshi R."/>
            <person name="Malay A.D."/>
            <person name="Moran D.A.P."/>
            <person name="Tomita M."/>
            <person name="Numata K."/>
            <person name="Arakawa K."/>
        </authorList>
    </citation>
    <scope>NUCLEOTIDE SEQUENCE</scope>
</reference>
<dbReference type="Proteomes" id="UP000886998">
    <property type="component" value="Unassembled WGS sequence"/>
</dbReference>
<feature type="compositionally biased region" description="Polar residues" evidence="1">
    <location>
        <begin position="1"/>
        <end position="17"/>
    </location>
</feature>
<protein>
    <submittedName>
        <fullName evidence="2">Uncharacterized protein</fullName>
    </submittedName>
</protein>
<proteinExistence type="predicted"/>
<feature type="region of interest" description="Disordered" evidence="1">
    <location>
        <begin position="1"/>
        <end position="36"/>
    </location>
</feature>
<evidence type="ECO:0000313" key="2">
    <source>
        <dbReference type="EMBL" id="GFS42415.1"/>
    </source>
</evidence>
<organism evidence="2 3">
    <name type="scientific">Trichonephila inaurata madagascariensis</name>
    <dbReference type="NCBI Taxonomy" id="2747483"/>
    <lineage>
        <taxon>Eukaryota</taxon>
        <taxon>Metazoa</taxon>
        <taxon>Ecdysozoa</taxon>
        <taxon>Arthropoda</taxon>
        <taxon>Chelicerata</taxon>
        <taxon>Arachnida</taxon>
        <taxon>Araneae</taxon>
        <taxon>Araneomorphae</taxon>
        <taxon>Entelegynae</taxon>
        <taxon>Araneoidea</taxon>
        <taxon>Nephilidae</taxon>
        <taxon>Trichonephila</taxon>
        <taxon>Trichonephila inaurata</taxon>
    </lineage>
</organism>
<gene>
    <name evidence="2" type="ORF">TNIN_487851</name>
</gene>
<dbReference type="AlphaFoldDB" id="A0A8X6MAV8"/>
<dbReference type="EMBL" id="BMAV01025551">
    <property type="protein sequence ID" value="GFS42415.1"/>
    <property type="molecule type" value="Genomic_DNA"/>
</dbReference>
<name>A0A8X6MAV8_9ARAC</name>
<comment type="caution">
    <text evidence="2">The sequence shown here is derived from an EMBL/GenBank/DDBJ whole genome shotgun (WGS) entry which is preliminary data.</text>
</comment>
<evidence type="ECO:0000256" key="1">
    <source>
        <dbReference type="SAM" id="MobiDB-lite"/>
    </source>
</evidence>